<dbReference type="NCBIfam" id="TIGR03083">
    <property type="entry name" value="maleylpyruvate isomerase family mycothiol-dependent enzyme"/>
    <property type="match status" value="1"/>
</dbReference>
<protein>
    <submittedName>
        <fullName evidence="4">Maleylpyruvate isomerase family mycothiol-dependent enzyme</fullName>
    </submittedName>
</protein>
<evidence type="ECO:0000313" key="5">
    <source>
        <dbReference type="Proteomes" id="UP000291189"/>
    </source>
</evidence>
<name>A0A4V1Z270_9ACTN</name>
<accession>A0A4V1Z270</accession>
<keyword evidence="5" id="KW-1185">Reference proteome</keyword>
<dbReference type="Pfam" id="PF07398">
    <property type="entry name" value="MDMPI_C"/>
    <property type="match status" value="1"/>
</dbReference>
<dbReference type="InterPro" id="IPR024344">
    <property type="entry name" value="MDMPI_metal-binding"/>
</dbReference>
<dbReference type="GO" id="GO:0005886">
    <property type="term" value="C:plasma membrane"/>
    <property type="evidence" value="ECO:0007669"/>
    <property type="project" value="TreeGrafter"/>
</dbReference>
<dbReference type="AlphaFoldDB" id="A0A4V1Z270"/>
<dbReference type="SUPFAM" id="SSF109854">
    <property type="entry name" value="DinB/YfiT-like putative metalloenzymes"/>
    <property type="match status" value="1"/>
</dbReference>
<feature type="region of interest" description="Disordered" evidence="1">
    <location>
        <begin position="185"/>
        <end position="234"/>
    </location>
</feature>
<dbReference type="PANTHER" id="PTHR40758">
    <property type="entry name" value="CONSERVED PROTEIN"/>
    <property type="match status" value="1"/>
</dbReference>
<sequence>MRSGTAMGVDYVTAYAAVAGRFADDVAESDLQAPVPACPGWTVRDLVVHLGNTHAWAATIVETGAFARPQGDDPGSHKARVVSEWYAGKAEDLYRVLRATDPDRPAWNFAFGDGTAGFWRRRQLHETTIHGVDLVQAAGRTEQVAADVATDGIDEVLRVMMKRLHDRGHPAALTAPLTLQCDDTGRAWTLTPRPDAPEQETPVPAQPRSGEDPSPGTGPPLVVDRRHPQADQVSGSAASLYLALWHRAPYDRLDRSGDAVRVDAFLSSRLVP</sequence>
<organism evidence="4 5">
    <name type="scientific">Nocardioides iriomotensis</name>
    <dbReference type="NCBI Taxonomy" id="715784"/>
    <lineage>
        <taxon>Bacteria</taxon>
        <taxon>Bacillati</taxon>
        <taxon>Actinomycetota</taxon>
        <taxon>Actinomycetes</taxon>
        <taxon>Propionibacteriales</taxon>
        <taxon>Nocardioidaceae</taxon>
        <taxon>Nocardioides</taxon>
    </lineage>
</organism>
<dbReference type="RefSeq" id="WP_129986309.1">
    <property type="nucleotide sequence ID" value="NZ_SDPU01000018.1"/>
</dbReference>
<reference evidence="4 5" key="1">
    <citation type="submission" date="2019-01" db="EMBL/GenBank/DDBJ databases">
        <title>Nocardioides guangzhouensis sp. nov., an actinobacterium isolated from soil.</title>
        <authorList>
            <person name="Fu Y."/>
            <person name="Cai Y."/>
            <person name="Lin Z."/>
            <person name="Chen P."/>
        </authorList>
    </citation>
    <scope>NUCLEOTIDE SEQUENCE [LARGE SCALE GENOMIC DNA]</scope>
    <source>
        <strain evidence="4 5">NBRC 105384</strain>
    </source>
</reference>
<keyword evidence="4" id="KW-0670">Pyruvate</keyword>
<gene>
    <name evidence="4" type="ORF">ETU37_05935</name>
</gene>
<dbReference type="EMBL" id="SDPU01000018">
    <property type="protein sequence ID" value="RYU13376.1"/>
    <property type="molecule type" value="Genomic_DNA"/>
</dbReference>
<dbReference type="Proteomes" id="UP000291189">
    <property type="component" value="Unassembled WGS sequence"/>
</dbReference>
<dbReference type="InterPro" id="IPR010872">
    <property type="entry name" value="MDMPI_C-term_domain"/>
</dbReference>
<keyword evidence="4" id="KW-0413">Isomerase</keyword>
<evidence type="ECO:0000259" key="2">
    <source>
        <dbReference type="Pfam" id="PF07398"/>
    </source>
</evidence>
<dbReference type="OrthoDB" id="3671213at2"/>
<dbReference type="InterPro" id="IPR034660">
    <property type="entry name" value="DinB/YfiT-like"/>
</dbReference>
<comment type="caution">
    <text evidence="4">The sequence shown here is derived from an EMBL/GenBank/DDBJ whole genome shotgun (WGS) entry which is preliminary data.</text>
</comment>
<proteinExistence type="predicted"/>
<dbReference type="InterPro" id="IPR017517">
    <property type="entry name" value="Maleyloyr_isom"/>
</dbReference>
<dbReference type="GO" id="GO:0046872">
    <property type="term" value="F:metal ion binding"/>
    <property type="evidence" value="ECO:0007669"/>
    <property type="project" value="InterPro"/>
</dbReference>
<evidence type="ECO:0000256" key="1">
    <source>
        <dbReference type="SAM" id="MobiDB-lite"/>
    </source>
</evidence>
<evidence type="ECO:0000313" key="4">
    <source>
        <dbReference type="EMBL" id="RYU13376.1"/>
    </source>
</evidence>
<dbReference type="PANTHER" id="PTHR40758:SF1">
    <property type="entry name" value="CONSERVED PROTEIN"/>
    <property type="match status" value="1"/>
</dbReference>
<dbReference type="GO" id="GO:0016853">
    <property type="term" value="F:isomerase activity"/>
    <property type="evidence" value="ECO:0007669"/>
    <property type="project" value="UniProtKB-KW"/>
</dbReference>
<evidence type="ECO:0000259" key="3">
    <source>
        <dbReference type="Pfam" id="PF11716"/>
    </source>
</evidence>
<dbReference type="Pfam" id="PF11716">
    <property type="entry name" value="MDMPI_N"/>
    <property type="match status" value="1"/>
</dbReference>
<feature type="domain" description="Mycothiol-dependent maleylpyruvate isomerase metal-binding" evidence="3">
    <location>
        <begin position="19"/>
        <end position="134"/>
    </location>
</feature>
<dbReference type="Gene3D" id="1.20.120.450">
    <property type="entry name" value="dinb family like domain"/>
    <property type="match status" value="1"/>
</dbReference>
<feature type="domain" description="MDMPI C-terminal" evidence="2">
    <location>
        <begin position="147"/>
        <end position="259"/>
    </location>
</feature>